<evidence type="ECO:0000256" key="4">
    <source>
        <dbReference type="ARBA" id="ARBA00022729"/>
    </source>
</evidence>
<evidence type="ECO:0000256" key="6">
    <source>
        <dbReference type="ARBA" id="ARBA00023237"/>
    </source>
</evidence>
<accession>A0A381QM42</accession>
<proteinExistence type="predicted"/>
<evidence type="ECO:0000256" key="1">
    <source>
        <dbReference type="ARBA" id="ARBA00004571"/>
    </source>
</evidence>
<dbReference type="GO" id="GO:0015344">
    <property type="term" value="F:siderophore uptake transmembrane transporter activity"/>
    <property type="evidence" value="ECO:0007669"/>
    <property type="project" value="TreeGrafter"/>
</dbReference>
<name>A0A381QM42_9ZZZZ</name>
<keyword evidence="6" id="KW-0998">Cell outer membrane</keyword>
<dbReference type="InterPro" id="IPR037066">
    <property type="entry name" value="Plug_dom_sf"/>
</dbReference>
<evidence type="ECO:0000256" key="3">
    <source>
        <dbReference type="ARBA" id="ARBA00022692"/>
    </source>
</evidence>
<gene>
    <name evidence="8" type="ORF">METZ01_LOCUS32868</name>
</gene>
<evidence type="ECO:0000313" key="8">
    <source>
        <dbReference type="EMBL" id="SUZ80014.1"/>
    </source>
</evidence>
<dbReference type="SUPFAM" id="SSF49464">
    <property type="entry name" value="Carboxypeptidase regulatory domain-like"/>
    <property type="match status" value="1"/>
</dbReference>
<dbReference type="GO" id="GO:0044718">
    <property type="term" value="P:siderophore transmembrane transport"/>
    <property type="evidence" value="ECO:0007669"/>
    <property type="project" value="TreeGrafter"/>
</dbReference>
<dbReference type="PANTHER" id="PTHR30069">
    <property type="entry name" value="TONB-DEPENDENT OUTER MEMBRANE RECEPTOR"/>
    <property type="match status" value="1"/>
</dbReference>
<comment type="subcellular location">
    <subcellularLocation>
        <location evidence="1">Cell outer membrane</location>
        <topology evidence="1">Multi-pass membrane protein</topology>
    </subcellularLocation>
</comment>
<dbReference type="AlphaFoldDB" id="A0A381QM42"/>
<dbReference type="SUPFAM" id="SSF56935">
    <property type="entry name" value="Porins"/>
    <property type="match status" value="1"/>
</dbReference>
<evidence type="ECO:0000256" key="2">
    <source>
        <dbReference type="ARBA" id="ARBA00022448"/>
    </source>
</evidence>
<keyword evidence="2" id="KW-0813">Transport</keyword>
<keyword evidence="5" id="KW-0472">Membrane</keyword>
<evidence type="ECO:0000256" key="5">
    <source>
        <dbReference type="ARBA" id="ARBA00023136"/>
    </source>
</evidence>
<dbReference type="PROSITE" id="PS52016">
    <property type="entry name" value="TONB_DEPENDENT_REC_3"/>
    <property type="match status" value="1"/>
</dbReference>
<dbReference type="Gene3D" id="2.170.130.10">
    <property type="entry name" value="TonB-dependent receptor, plug domain"/>
    <property type="match status" value="1"/>
</dbReference>
<organism evidence="8">
    <name type="scientific">marine metagenome</name>
    <dbReference type="NCBI Taxonomy" id="408172"/>
    <lineage>
        <taxon>unclassified sequences</taxon>
        <taxon>metagenomes</taxon>
        <taxon>ecological metagenomes</taxon>
    </lineage>
</organism>
<keyword evidence="4" id="KW-0732">Signal</keyword>
<keyword evidence="3" id="KW-0812">Transmembrane</keyword>
<dbReference type="Gene3D" id="2.60.40.1120">
    <property type="entry name" value="Carboxypeptidase-like, regulatory domain"/>
    <property type="match status" value="1"/>
</dbReference>
<sequence length="884" mass="98534">MRTFFITINILGFLFASNGKITGTVAQEATGGPAVGVNVVLVDTYLGAATDENGRFRILNVPPGTYSIRVDAIGFATITMKDIRVTTGQTTELSFELEEAVVEGQEVVVVAERPLVQKDLTASQRVTTAKEIADMPVESFLGVLTTHAGVNQSAGGALHVRGGRSNEVGYFIDGVSVSNPFYTNSLAVGISNKALEEMKLVSGAFNAEYGNAMSGVVNVKIKDGGKNYDGSLSYYTGDYSSSANDIFPNIDDQSFTANSTFDGFISGPVLPFLGDKLTFNISLRRSESEGYLYGIREHNPGDFAYFPPSGNWYIQLTGDSSYVPMNPSESTNGLSKVTLRLTPSIKISTQSILSRSQSKSYSHTYKYNPDGVGTGYSANNNHSIKINHSLSPKSFYEANVFMSDTDYKNYLYEDSTDNRYVSTDYINTEPTSATFLFGGTQMGHTYRVSNSVGGKFDFTRQMNDRHELKTGVSFRKDDLEERNFSVQYNYNYPQPTVLPANESPYHVYYKKEALQYSAYIQDKMEYSSMIMNLGVRYDAFVPNDSSIADLVYPEAGKSEAGEKTMISPRVGVSLPITDKGIFHFSYGHFYQMPTLRNLYRESYFGAGLAPTVGYPDLKPEKTVLYEFGFQQQFGNLIGMDINLFYKDIRELLALQSIRYDSPQYGPSNYAIYLNKDYGGSRGLTLSVTKRYDPVSRTSIWLDYTYQKSEGNSVKSDAFYFSTLSGLEEEKLIVPLSWDQSHLLNTTVIIGNPGGTTLGLIGKIATGWPYTPSIPLANYVPEPNSGRKPLQSNMDLKIESRVKIGTRSIALFARVYNLFDIRNERYVFDDTGSARYTYEFRSTQETEQFKAHYGEPGIHTWEEYVTRPNYYSAPRSFKVGFSLDF</sequence>
<dbReference type="Gene3D" id="2.40.170.20">
    <property type="entry name" value="TonB-dependent receptor, beta-barrel domain"/>
    <property type="match status" value="1"/>
</dbReference>
<dbReference type="GO" id="GO:0009279">
    <property type="term" value="C:cell outer membrane"/>
    <property type="evidence" value="ECO:0007669"/>
    <property type="project" value="UniProtKB-SubCell"/>
</dbReference>
<dbReference type="Pfam" id="PF13620">
    <property type="entry name" value="CarboxypepD_reg"/>
    <property type="match status" value="1"/>
</dbReference>
<dbReference type="InterPro" id="IPR036942">
    <property type="entry name" value="Beta-barrel_TonB_sf"/>
</dbReference>
<dbReference type="InterPro" id="IPR039426">
    <property type="entry name" value="TonB-dep_rcpt-like"/>
</dbReference>
<reference evidence="8" key="1">
    <citation type="submission" date="2018-05" db="EMBL/GenBank/DDBJ databases">
        <authorList>
            <person name="Lanie J.A."/>
            <person name="Ng W.-L."/>
            <person name="Kazmierczak K.M."/>
            <person name="Andrzejewski T.M."/>
            <person name="Davidsen T.M."/>
            <person name="Wayne K.J."/>
            <person name="Tettelin H."/>
            <person name="Glass J.I."/>
            <person name="Rusch D."/>
            <person name="Podicherti R."/>
            <person name="Tsui H.-C.T."/>
            <person name="Winkler M.E."/>
        </authorList>
    </citation>
    <scope>NUCLEOTIDE SEQUENCE</scope>
</reference>
<evidence type="ECO:0000259" key="7">
    <source>
        <dbReference type="Pfam" id="PF07715"/>
    </source>
</evidence>
<feature type="domain" description="TonB-dependent receptor plug" evidence="7">
    <location>
        <begin position="117"/>
        <end position="216"/>
    </location>
</feature>
<dbReference type="Pfam" id="PF07715">
    <property type="entry name" value="Plug"/>
    <property type="match status" value="1"/>
</dbReference>
<dbReference type="InterPro" id="IPR008969">
    <property type="entry name" value="CarboxyPept-like_regulatory"/>
</dbReference>
<dbReference type="PANTHER" id="PTHR30069:SF29">
    <property type="entry name" value="HEMOGLOBIN AND HEMOGLOBIN-HAPTOGLOBIN-BINDING PROTEIN 1-RELATED"/>
    <property type="match status" value="1"/>
</dbReference>
<protein>
    <recommendedName>
        <fullName evidence="7">TonB-dependent receptor plug domain-containing protein</fullName>
    </recommendedName>
</protein>
<dbReference type="EMBL" id="UINC01001410">
    <property type="protein sequence ID" value="SUZ80014.1"/>
    <property type="molecule type" value="Genomic_DNA"/>
</dbReference>
<dbReference type="InterPro" id="IPR012910">
    <property type="entry name" value="Plug_dom"/>
</dbReference>